<evidence type="ECO:0008006" key="4">
    <source>
        <dbReference type="Google" id="ProtNLM"/>
    </source>
</evidence>
<comment type="caution">
    <text evidence="2">The sequence shown here is derived from an EMBL/GenBank/DDBJ whole genome shotgun (WGS) entry which is preliminary data.</text>
</comment>
<protein>
    <recommendedName>
        <fullName evidence="4">Acyltransferase</fullName>
    </recommendedName>
</protein>
<feature type="region of interest" description="Disordered" evidence="1">
    <location>
        <begin position="174"/>
        <end position="232"/>
    </location>
</feature>
<feature type="region of interest" description="Disordered" evidence="1">
    <location>
        <begin position="105"/>
        <end position="137"/>
    </location>
</feature>
<gene>
    <name evidence="2" type="ORF">P3H78_32965</name>
</gene>
<evidence type="ECO:0000256" key="1">
    <source>
        <dbReference type="SAM" id="MobiDB-lite"/>
    </source>
</evidence>
<reference evidence="2 3" key="1">
    <citation type="submission" date="2023-03" db="EMBL/GenBank/DDBJ databases">
        <title>Draft genome sequence of Streptomyces sp. K1PA1 isolated from peat swamp forest in Thailand.</title>
        <authorList>
            <person name="Klaysubun C."/>
            <person name="Duangmal K."/>
        </authorList>
    </citation>
    <scope>NUCLEOTIDE SEQUENCE [LARGE SCALE GENOMIC DNA]</scope>
    <source>
        <strain evidence="2 3">K1PA1</strain>
    </source>
</reference>
<name>A0ABT6AFB4_9ACTN</name>
<dbReference type="EMBL" id="JARJBB010000072">
    <property type="protein sequence ID" value="MDF3303332.1"/>
    <property type="molecule type" value="Genomic_DNA"/>
</dbReference>
<dbReference type="RefSeq" id="WP_276112851.1">
    <property type="nucleotide sequence ID" value="NZ_JARJBB010000072.1"/>
</dbReference>
<evidence type="ECO:0000313" key="2">
    <source>
        <dbReference type="EMBL" id="MDF3303332.1"/>
    </source>
</evidence>
<evidence type="ECO:0000313" key="3">
    <source>
        <dbReference type="Proteomes" id="UP001221150"/>
    </source>
</evidence>
<feature type="compositionally biased region" description="Basic and acidic residues" evidence="1">
    <location>
        <begin position="186"/>
        <end position="199"/>
    </location>
</feature>
<dbReference type="Proteomes" id="UP001221150">
    <property type="component" value="Unassembled WGS sequence"/>
</dbReference>
<sequence length="556" mass="61180">MSNAQETPKSTLEVLRGAVEALLTIASQKQNELADGIGLSHYAVSRRQSRRPEARSPWSFDEADAIARHFGMPTLTLLAGAETACEAYASSRGTTVTRLLADRNEPSATVKEPDSPAAPAAAASPEPQSSEPEAAAVEDVTQLPDPEPCVLCQLPATTALEGFPQHVSADECAAAADAARPQEAPAKSDGDQETDRREPASTPEPDTSQHPHPARERRPSRPRQERSDTKDTAVAFLRRNIHDALEQHDGDLEAAQAFLVRKAIPHAMELLDLTRRSGRYDIVAFPFLPDILRKPTKDKPDQIWEARPKWSRAWDSLPPGSHTVDELDINGAYLSALKTHLPLGELAHSEGPIDTIKLRRSGFHYVTPGEWKHEHLPNPLGARDEDGPLWIGEPTLRQLNRAASEKYGRLCEPPQIHESWTSGSTEHLLEYARAALAEVRAEAIADNDTVAEEYVKAMYSKLVSTMGDSNYNRDLHRPDWMHIIRSAAFSNLWEKAFKANAAGLHVVRVSGTDELHLIGDWRSAVGAQGRPLFPEGRALTEVKLKNQRTITTDSEA</sequence>
<accession>A0ABT6AFB4</accession>
<proteinExistence type="predicted"/>
<feature type="compositionally biased region" description="Low complexity" evidence="1">
    <location>
        <begin position="174"/>
        <end position="185"/>
    </location>
</feature>
<organism evidence="2 3">
    <name type="scientific">Streptomyces tropicalis</name>
    <dbReference type="NCBI Taxonomy" id="3034234"/>
    <lineage>
        <taxon>Bacteria</taxon>
        <taxon>Bacillati</taxon>
        <taxon>Actinomycetota</taxon>
        <taxon>Actinomycetes</taxon>
        <taxon>Kitasatosporales</taxon>
        <taxon>Streptomycetaceae</taxon>
        <taxon>Streptomyces</taxon>
    </lineage>
</organism>
<keyword evidence="3" id="KW-1185">Reference proteome</keyword>
<feature type="compositionally biased region" description="Low complexity" evidence="1">
    <location>
        <begin position="115"/>
        <end position="135"/>
    </location>
</feature>
<feature type="compositionally biased region" description="Basic and acidic residues" evidence="1">
    <location>
        <begin position="207"/>
        <end position="231"/>
    </location>
</feature>